<evidence type="ECO:0000313" key="2">
    <source>
        <dbReference type="EMBL" id="EPR13147.1"/>
    </source>
</evidence>
<sequence length="156" mass="19080">MFKEIVILVAAFILMIITLIVFVPKDKIRHAQVIFFFKQFITWIFGLITVEMRLIEYPVRLFSYATRTSFSFEYLIYPSICVIFNLHYPKDSSKKKQFLYFSYYCTGMTIFEALCETYTDLIEYIHWTWYCSWITLYLTLYLSRKYYLWFFKSKTP</sequence>
<organism evidence="2 3">
    <name type="scientific">Ruminiclostridium papyrosolvens C7</name>
    <dbReference type="NCBI Taxonomy" id="1330534"/>
    <lineage>
        <taxon>Bacteria</taxon>
        <taxon>Bacillati</taxon>
        <taxon>Bacillota</taxon>
        <taxon>Clostridia</taxon>
        <taxon>Eubacteriales</taxon>
        <taxon>Oscillospiraceae</taxon>
        <taxon>Ruminiclostridium</taxon>
    </lineage>
</organism>
<dbReference type="Proteomes" id="UP000016860">
    <property type="component" value="Unassembled WGS sequence"/>
</dbReference>
<reference evidence="2 3" key="1">
    <citation type="journal article" date="2013" name="Genome Announc.">
        <title>Draft Genome Sequence of the Cellulolytic Bacterium Clostridium papyrosolvens C7 (ATCC 700395).</title>
        <authorList>
            <person name="Zepeda V."/>
            <person name="Dassa B."/>
            <person name="Borovok I."/>
            <person name="Lamed R."/>
            <person name="Bayer E.A."/>
            <person name="Cate J.H."/>
        </authorList>
    </citation>
    <scope>NUCLEOTIDE SEQUENCE [LARGE SCALE GENOMIC DNA]</scope>
    <source>
        <strain evidence="2 3">C7</strain>
    </source>
</reference>
<dbReference type="EMBL" id="ATAY01000020">
    <property type="protein sequence ID" value="EPR13147.1"/>
    <property type="molecule type" value="Genomic_DNA"/>
</dbReference>
<feature type="transmembrane region" description="Helical" evidence="1">
    <location>
        <begin position="125"/>
        <end position="143"/>
    </location>
</feature>
<comment type="caution">
    <text evidence="2">The sequence shown here is derived from an EMBL/GenBank/DDBJ whole genome shotgun (WGS) entry which is preliminary data.</text>
</comment>
<evidence type="ECO:0000313" key="3">
    <source>
        <dbReference type="Proteomes" id="UP000016860"/>
    </source>
</evidence>
<keyword evidence="1" id="KW-0812">Transmembrane</keyword>
<feature type="transmembrane region" description="Helical" evidence="1">
    <location>
        <begin position="6"/>
        <end position="23"/>
    </location>
</feature>
<gene>
    <name evidence="2" type="ORF">L323_04425</name>
</gene>
<dbReference type="PATRIC" id="fig|1330534.3.peg.888"/>
<dbReference type="NCBIfam" id="NF041644">
    <property type="entry name" value="CBO0543_fam"/>
    <property type="match status" value="1"/>
</dbReference>
<feature type="transmembrane region" description="Helical" evidence="1">
    <location>
        <begin position="35"/>
        <end position="55"/>
    </location>
</feature>
<dbReference type="InterPro" id="IPR048147">
    <property type="entry name" value="CBO0543-like"/>
</dbReference>
<proteinExistence type="predicted"/>
<feature type="transmembrane region" description="Helical" evidence="1">
    <location>
        <begin position="61"/>
        <end position="86"/>
    </location>
</feature>
<feature type="transmembrane region" description="Helical" evidence="1">
    <location>
        <begin position="98"/>
        <end position="119"/>
    </location>
</feature>
<dbReference type="OrthoDB" id="1683460at2"/>
<name>U4R5H1_9FIRM</name>
<keyword evidence="1" id="KW-0472">Membrane</keyword>
<dbReference type="STRING" id="1330534.L323_04425"/>
<dbReference type="AlphaFoldDB" id="U4R5H1"/>
<protein>
    <submittedName>
        <fullName evidence="2">Uncharacterized protein</fullName>
    </submittedName>
</protein>
<evidence type="ECO:0000256" key="1">
    <source>
        <dbReference type="SAM" id="Phobius"/>
    </source>
</evidence>
<dbReference type="RefSeq" id="WP_020814488.1">
    <property type="nucleotide sequence ID" value="NZ_ATAY01000020.1"/>
</dbReference>
<accession>U4R5H1</accession>
<keyword evidence="1" id="KW-1133">Transmembrane helix</keyword>